<dbReference type="EMBL" id="BPLQ01014465">
    <property type="protein sequence ID" value="GIY79934.1"/>
    <property type="molecule type" value="Genomic_DNA"/>
</dbReference>
<accession>A0AAV4WDK8</accession>
<name>A0AAV4WDK8_9ARAC</name>
<reference evidence="1 2" key="1">
    <citation type="submission" date="2021-06" db="EMBL/GenBank/DDBJ databases">
        <title>Caerostris darwini draft genome.</title>
        <authorList>
            <person name="Kono N."/>
            <person name="Arakawa K."/>
        </authorList>
    </citation>
    <scope>NUCLEOTIDE SEQUENCE [LARGE SCALE GENOMIC DNA]</scope>
</reference>
<gene>
    <name evidence="1" type="ORF">CDAR_384871</name>
</gene>
<keyword evidence="2" id="KW-1185">Reference proteome</keyword>
<organism evidence="1 2">
    <name type="scientific">Caerostris darwini</name>
    <dbReference type="NCBI Taxonomy" id="1538125"/>
    <lineage>
        <taxon>Eukaryota</taxon>
        <taxon>Metazoa</taxon>
        <taxon>Ecdysozoa</taxon>
        <taxon>Arthropoda</taxon>
        <taxon>Chelicerata</taxon>
        <taxon>Arachnida</taxon>
        <taxon>Araneae</taxon>
        <taxon>Araneomorphae</taxon>
        <taxon>Entelegynae</taxon>
        <taxon>Araneoidea</taxon>
        <taxon>Araneidae</taxon>
        <taxon>Caerostris</taxon>
    </lineage>
</organism>
<proteinExistence type="predicted"/>
<sequence>MSRYFFAHLLHYCIPGRMKKVPQICEKETFYDILFSRNEKDRSFIKEEPKGFIYLDSEMKHRGSGWLNSSLLCVGIALKFDLGANRRFIDDFRNT</sequence>
<comment type="caution">
    <text evidence="1">The sequence shown here is derived from an EMBL/GenBank/DDBJ whole genome shotgun (WGS) entry which is preliminary data.</text>
</comment>
<dbReference type="Proteomes" id="UP001054837">
    <property type="component" value="Unassembled WGS sequence"/>
</dbReference>
<protein>
    <submittedName>
        <fullName evidence="1">Uncharacterized protein</fullName>
    </submittedName>
</protein>
<dbReference type="AlphaFoldDB" id="A0AAV4WDK8"/>
<evidence type="ECO:0000313" key="1">
    <source>
        <dbReference type="EMBL" id="GIY79934.1"/>
    </source>
</evidence>
<evidence type="ECO:0000313" key="2">
    <source>
        <dbReference type="Proteomes" id="UP001054837"/>
    </source>
</evidence>